<protein>
    <submittedName>
        <fullName evidence="1">Uncharacterized protein</fullName>
    </submittedName>
</protein>
<organism evidence="1 2">
    <name type="scientific">Pisolithus tinctorius Marx 270</name>
    <dbReference type="NCBI Taxonomy" id="870435"/>
    <lineage>
        <taxon>Eukaryota</taxon>
        <taxon>Fungi</taxon>
        <taxon>Dikarya</taxon>
        <taxon>Basidiomycota</taxon>
        <taxon>Agaricomycotina</taxon>
        <taxon>Agaricomycetes</taxon>
        <taxon>Agaricomycetidae</taxon>
        <taxon>Boletales</taxon>
        <taxon>Sclerodermatineae</taxon>
        <taxon>Pisolithaceae</taxon>
        <taxon>Pisolithus</taxon>
    </lineage>
</organism>
<dbReference type="AlphaFoldDB" id="A0A0C3JC98"/>
<feature type="non-terminal residue" evidence="1">
    <location>
        <position position="1"/>
    </location>
</feature>
<accession>A0A0C3JC98</accession>
<dbReference type="EMBL" id="KN832071">
    <property type="protein sequence ID" value="KIN95286.1"/>
    <property type="molecule type" value="Genomic_DNA"/>
</dbReference>
<reference evidence="2" key="2">
    <citation type="submission" date="2015-01" db="EMBL/GenBank/DDBJ databases">
        <title>Evolutionary Origins and Diversification of the Mycorrhizal Mutualists.</title>
        <authorList>
            <consortium name="DOE Joint Genome Institute"/>
            <consortium name="Mycorrhizal Genomics Consortium"/>
            <person name="Kohler A."/>
            <person name="Kuo A."/>
            <person name="Nagy L.G."/>
            <person name="Floudas D."/>
            <person name="Copeland A."/>
            <person name="Barry K.W."/>
            <person name="Cichocki N."/>
            <person name="Veneault-Fourrey C."/>
            <person name="LaButti K."/>
            <person name="Lindquist E.A."/>
            <person name="Lipzen A."/>
            <person name="Lundell T."/>
            <person name="Morin E."/>
            <person name="Murat C."/>
            <person name="Riley R."/>
            <person name="Ohm R."/>
            <person name="Sun H."/>
            <person name="Tunlid A."/>
            <person name="Henrissat B."/>
            <person name="Grigoriev I.V."/>
            <person name="Hibbett D.S."/>
            <person name="Martin F."/>
        </authorList>
    </citation>
    <scope>NUCLEOTIDE SEQUENCE [LARGE SCALE GENOMIC DNA]</scope>
    <source>
        <strain evidence="2">Marx 270</strain>
    </source>
</reference>
<gene>
    <name evidence="1" type="ORF">M404DRAFT_166207</name>
</gene>
<dbReference type="HOGENOM" id="CLU_125776_0_0_1"/>
<reference evidence="1 2" key="1">
    <citation type="submission" date="2014-04" db="EMBL/GenBank/DDBJ databases">
        <authorList>
            <consortium name="DOE Joint Genome Institute"/>
            <person name="Kuo A."/>
            <person name="Kohler A."/>
            <person name="Costa M.D."/>
            <person name="Nagy L.G."/>
            <person name="Floudas D."/>
            <person name="Copeland A."/>
            <person name="Barry K.W."/>
            <person name="Cichocki N."/>
            <person name="Veneault-Fourrey C."/>
            <person name="LaButti K."/>
            <person name="Lindquist E.A."/>
            <person name="Lipzen A."/>
            <person name="Lundell T."/>
            <person name="Morin E."/>
            <person name="Murat C."/>
            <person name="Sun H."/>
            <person name="Tunlid A."/>
            <person name="Henrissat B."/>
            <person name="Grigoriev I.V."/>
            <person name="Hibbett D.S."/>
            <person name="Martin F."/>
            <person name="Nordberg H.P."/>
            <person name="Cantor M.N."/>
            <person name="Hua S.X."/>
        </authorList>
    </citation>
    <scope>NUCLEOTIDE SEQUENCE [LARGE SCALE GENOMIC DNA]</scope>
    <source>
        <strain evidence="1 2">Marx 270</strain>
    </source>
</reference>
<dbReference type="Proteomes" id="UP000054217">
    <property type="component" value="Unassembled WGS sequence"/>
</dbReference>
<name>A0A0C3JC98_PISTI</name>
<evidence type="ECO:0000313" key="1">
    <source>
        <dbReference type="EMBL" id="KIN95286.1"/>
    </source>
</evidence>
<keyword evidence="2" id="KW-1185">Reference proteome</keyword>
<dbReference type="InParanoid" id="A0A0C3JC98"/>
<proteinExistence type="predicted"/>
<evidence type="ECO:0000313" key="2">
    <source>
        <dbReference type="Proteomes" id="UP000054217"/>
    </source>
</evidence>
<sequence>RWGAFDVCILAKCDDHWITSPNADYIPQPFIFDGETITPLCDGQFGHIDYFQWPQLFAECYTCSPCVPWKLAYGDDPMWKWLWWKILCWKEGLPSKLAGFMLTSGSQWRPFIID</sequence>